<accession>A0ABP0B274</accession>
<evidence type="ECO:0008006" key="5">
    <source>
        <dbReference type="Google" id="ProtNLM"/>
    </source>
</evidence>
<feature type="chain" id="PRO_5046927499" description="Lipocalin-like domain-containing protein" evidence="2">
    <location>
        <begin position="21"/>
        <end position="221"/>
    </location>
</feature>
<gene>
    <name evidence="3" type="ORF">SBRCBS47491_001863</name>
</gene>
<protein>
    <recommendedName>
        <fullName evidence="5">Lipocalin-like domain-containing protein</fullName>
    </recommendedName>
</protein>
<feature type="region of interest" description="Disordered" evidence="1">
    <location>
        <begin position="201"/>
        <end position="221"/>
    </location>
</feature>
<feature type="compositionally biased region" description="Basic and acidic residues" evidence="1">
    <location>
        <begin position="201"/>
        <end position="210"/>
    </location>
</feature>
<evidence type="ECO:0000256" key="1">
    <source>
        <dbReference type="SAM" id="MobiDB-lite"/>
    </source>
</evidence>
<dbReference type="PANTHER" id="PTHR38049:SF1">
    <property type="entry name" value="PROTEIN KINASE DOMAIN-CONTAINING PROTEIN"/>
    <property type="match status" value="1"/>
</dbReference>
<name>A0ABP0B274_9PEZI</name>
<proteinExistence type="predicted"/>
<evidence type="ECO:0000313" key="4">
    <source>
        <dbReference type="Proteomes" id="UP001642406"/>
    </source>
</evidence>
<dbReference type="Proteomes" id="UP001642406">
    <property type="component" value="Unassembled WGS sequence"/>
</dbReference>
<reference evidence="3 4" key="1">
    <citation type="submission" date="2024-01" db="EMBL/GenBank/DDBJ databases">
        <authorList>
            <person name="Allen C."/>
            <person name="Tagirdzhanova G."/>
        </authorList>
    </citation>
    <scope>NUCLEOTIDE SEQUENCE [LARGE SCALE GENOMIC DNA]</scope>
</reference>
<dbReference type="PANTHER" id="PTHR38049">
    <property type="entry name" value="RICIN B LECTIN DOMAIN-CONTAINING PROTEIN"/>
    <property type="match status" value="1"/>
</dbReference>
<dbReference type="EMBL" id="CAWUHC010000010">
    <property type="protein sequence ID" value="CAK7213608.1"/>
    <property type="molecule type" value="Genomic_DNA"/>
</dbReference>
<keyword evidence="4" id="KW-1185">Reference proteome</keyword>
<feature type="signal peptide" evidence="2">
    <location>
        <begin position="1"/>
        <end position="20"/>
    </location>
</feature>
<organism evidence="3 4">
    <name type="scientific">Sporothrix bragantina</name>
    <dbReference type="NCBI Taxonomy" id="671064"/>
    <lineage>
        <taxon>Eukaryota</taxon>
        <taxon>Fungi</taxon>
        <taxon>Dikarya</taxon>
        <taxon>Ascomycota</taxon>
        <taxon>Pezizomycotina</taxon>
        <taxon>Sordariomycetes</taxon>
        <taxon>Sordariomycetidae</taxon>
        <taxon>Ophiostomatales</taxon>
        <taxon>Ophiostomataceae</taxon>
        <taxon>Sporothrix</taxon>
    </lineage>
</organism>
<sequence>MVIGLLTIAAIPSTIGVCEALSAQKKQNAADKEKAKFTATTALSLTGERPTESPLVLAGGRLFINHPDAPLPAHTFSGYYFNYPGEEECLGLVSTISNDPPMLNWIYFDKDTGRMQHAGRKDTIGHLVGPWGWTEGEGEDDGKWLTFRKDATQFMAVEEEIVLGGAVTSVWGVYLNQGQPEVANGVPILIRRSFGMDSKFVRDSQREPKRGQQQGGGQGGK</sequence>
<comment type="caution">
    <text evidence="3">The sequence shown here is derived from an EMBL/GenBank/DDBJ whole genome shotgun (WGS) entry which is preliminary data.</text>
</comment>
<evidence type="ECO:0000256" key="2">
    <source>
        <dbReference type="SAM" id="SignalP"/>
    </source>
</evidence>
<keyword evidence="2" id="KW-0732">Signal</keyword>
<evidence type="ECO:0000313" key="3">
    <source>
        <dbReference type="EMBL" id="CAK7213608.1"/>
    </source>
</evidence>